<protein>
    <submittedName>
        <fullName evidence="9">FtsX-like permease family protein</fullName>
    </submittedName>
</protein>
<sequence length="934" mass="93599">MPGPVVVAPWVRTRLRAFPGAALALALLVAVTAFLAAAFPRAVEAYGTDGLRHRIASADPRDSVVELGVRTDRSTEAAHVAPEPLGALHEAVVGALPEPVRADAEQSSYGVRTTRPLPAAGGGLPAPDGLPPEFTLATPSDLARHATVRAGRLPAGRAAVTATEVEAAVTTGTAASLGLAPGSVVRLPRDGGGPLTVRITGVLRPRSPERAYWSVEPLLRTPELTARDTAGAPRYLWSAALLLPPASAPALLGTGGEPQAFWRIAPGTGHLTAEDAPALRAAVASLSGGPDLTAMRRTLGTTAVVDTRLGELLASYDAMRSAVGPVVAVAAFGTGTVAVVVVAMAGGLAAARRRDELALLRSRGGSLRGIGGRLLAETAVVAVPAAVLGLTLAVWLVGSGPVGYAAAGAAAVALVACAALPLRAVYPLRRPEVGGGRDDLVAARPSRRRTVAELTLLVLAVGAVMALRQGAPDRGGALGGGAPGGDLPAGAAQDPGGVLTGAAPVLVALVAALVLVRLYPVPLRWLARPARRLRGVVGPLSLARAARSSAAGVLPLLALLVALTTAAFGGSVLAGMSAARDEAAVLATGADARVAGAGEAAPLPPAVVEAVRGVPGVREAVPVQVEYGVPLAARPGVPGSMSVTLIGVEPEAYAALARRGGRGGFRSADLAREGPPDGGREPLLPAIVSPSVAELTGSEQRLVQARAGTFRMRVAGVRERTPAVPGADFIVVNAAHLAYRADTVLLVNGSMDGGELRSAVRSVGGGLSVLLRSQARAALVASPVQTGAERLYALAVAAGAGYAALALLLSLLHGTPGRVALLARLRTMGLSRRQARWLVGLEALPQALLAAVGGASAGWATVALLAPGVDPARLALVAAPGLAPPAGVPLPADPWALALPAAGVLVLAAVVAVGQARWVVRRGPIGELGAGDAR</sequence>
<evidence type="ECO:0000259" key="8">
    <source>
        <dbReference type="Pfam" id="PF02687"/>
    </source>
</evidence>
<dbReference type="InterPro" id="IPR003838">
    <property type="entry name" value="ABC3_permease_C"/>
</dbReference>
<dbReference type="PANTHER" id="PTHR30489">
    <property type="entry name" value="LIPOPROTEIN-RELEASING SYSTEM TRANSMEMBRANE PROTEIN LOLE"/>
    <property type="match status" value="1"/>
</dbReference>
<comment type="caution">
    <text evidence="9">The sequence shown here is derived from an EMBL/GenBank/DDBJ whole genome shotgun (WGS) entry which is preliminary data.</text>
</comment>
<feature type="domain" description="ABC3 transporter permease C-terminal" evidence="8">
    <location>
        <begin position="803"/>
        <end position="918"/>
    </location>
</feature>
<feature type="transmembrane region" description="Helical" evidence="7">
    <location>
        <begin position="402"/>
        <end position="422"/>
    </location>
</feature>
<name>A0ABV2W3N9_9ACTN</name>
<evidence type="ECO:0000256" key="5">
    <source>
        <dbReference type="ARBA" id="ARBA00022989"/>
    </source>
</evidence>
<proteinExistence type="inferred from homology"/>
<evidence type="ECO:0000256" key="1">
    <source>
        <dbReference type="ARBA" id="ARBA00004651"/>
    </source>
</evidence>
<dbReference type="InterPro" id="IPR051447">
    <property type="entry name" value="Lipoprotein-release_system"/>
</dbReference>
<evidence type="ECO:0000313" key="9">
    <source>
        <dbReference type="EMBL" id="MEU0706890.1"/>
    </source>
</evidence>
<dbReference type="PANTHER" id="PTHR30489:SF0">
    <property type="entry name" value="LIPOPROTEIN-RELEASING SYSTEM TRANSMEMBRANE PROTEIN LOLE"/>
    <property type="match status" value="1"/>
</dbReference>
<evidence type="ECO:0000256" key="4">
    <source>
        <dbReference type="ARBA" id="ARBA00022692"/>
    </source>
</evidence>
<evidence type="ECO:0000256" key="6">
    <source>
        <dbReference type="ARBA" id="ARBA00023136"/>
    </source>
</evidence>
<dbReference type="Proteomes" id="UP001550378">
    <property type="component" value="Unassembled WGS sequence"/>
</dbReference>
<keyword evidence="10" id="KW-1185">Reference proteome</keyword>
<comment type="similarity">
    <text evidence="2">Belongs to the ABC-4 integral membrane protein family. LolC/E subfamily.</text>
</comment>
<reference evidence="9 10" key="1">
    <citation type="submission" date="2024-06" db="EMBL/GenBank/DDBJ databases">
        <title>The Natural Products Discovery Center: Release of the First 8490 Sequenced Strains for Exploring Actinobacteria Biosynthetic Diversity.</title>
        <authorList>
            <person name="Kalkreuter E."/>
            <person name="Kautsar S.A."/>
            <person name="Yang D."/>
            <person name="Bader C.D."/>
            <person name="Teijaro C.N."/>
            <person name="Fluegel L."/>
            <person name="Davis C.M."/>
            <person name="Simpson J.R."/>
            <person name="Lauterbach L."/>
            <person name="Steele A.D."/>
            <person name="Gui C."/>
            <person name="Meng S."/>
            <person name="Li G."/>
            <person name="Viehrig K."/>
            <person name="Ye F."/>
            <person name="Su P."/>
            <person name="Kiefer A.F."/>
            <person name="Nichols A."/>
            <person name="Cepeda A.J."/>
            <person name="Yan W."/>
            <person name="Fan B."/>
            <person name="Jiang Y."/>
            <person name="Adhikari A."/>
            <person name="Zheng C.-J."/>
            <person name="Schuster L."/>
            <person name="Cowan T.M."/>
            <person name="Smanski M.J."/>
            <person name="Chevrette M.G."/>
            <person name="De Carvalho L.P.S."/>
            <person name="Shen B."/>
        </authorList>
    </citation>
    <scope>NUCLEOTIDE SEQUENCE [LARGE SCALE GENOMIC DNA]</scope>
    <source>
        <strain evidence="9 10">NPDC006337</strain>
    </source>
</reference>
<keyword evidence="3" id="KW-1003">Cell membrane</keyword>
<dbReference type="Pfam" id="PF02687">
    <property type="entry name" value="FtsX"/>
    <property type="match status" value="1"/>
</dbReference>
<evidence type="ECO:0000256" key="7">
    <source>
        <dbReference type="SAM" id="Phobius"/>
    </source>
</evidence>
<feature type="transmembrane region" description="Helical" evidence="7">
    <location>
        <begin position="553"/>
        <end position="576"/>
    </location>
</feature>
<comment type="subcellular location">
    <subcellularLocation>
        <location evidence="1">Cell membrane</location>
        <topology evidence="1">Multi-pass membrane protein</topology>
    </subcellularLocation>
</comment>
<evidence type="ECO:0000256" key="2">
    <source>
        <dbReference type="ARBA" id="ARBA00005236"/>
    </source>
</evidence>
<evidence type="ECO:0000256" key="3">
    <source>
        <dbReference type="ARBA" id="ARBA00022475"/>
    </source>
</evidence>
<feature type="transmembrane region" description="Helical" evidence="7">
    <location>
        <begin position="791"/>
        <end position="814"/>
    </location>
</feature>
<feature type="transmembrane region" description="Helical" evidence="7">
    <location>
        <begin position="835"/>
        <end position="860"/>
    </location>
</feature>
<feature type="transmembrane region" description="Helical" evidence="7">
    <location>
        <begin position="454"/>
        <end position="471"/>
    </location>
</feature>
<dbReference type="EMBL" id="JBEXZR010000003">
    <property type="protein sequence ID" value="MEU0706890.1"/>
    <property type="molecule type" value="Genomic_DNA"/>
</dbReference>
<evidence type="ECO:0000313" key="10">
    <source>
        <dbReference type="Proteomes" id="UP001550378"/>
    </source>
</evidence>
<feature type="transmembrane region" description="Helical" evidence="7">
    <location>
        <begin position="326"/>
        <end position="351"/>
    </location>
</feature>
<gene>
    <name evidence="9" type="ORF">ABZ508_05840</name>
</gene>
<keyword evidence="6 7" id="KW-0472">Membrane</keyword>
<organism evidence="9 10">
    <name type="scientific">Streptomyces lavendulocolor</name>
    <dbReference type="NCBI Taxonomy" id="67316"/>
    <lineage>
        <taxon>Bacteria</taxon>
        <taxon>Bacillati</taxon>
        <taxon>Actinomycetota</taxon>
        <taxon>Actinomycetes</taxon>
        <taxon>Kitasatosporales</taxon>
        <taxon>Streptomycetaceae</taxon>
        <taxon>Streptomyces</taxon>
    </lineage>
</organism>
<feature type="transmembrane region" description="Helical" evidence="7">
    <location>
        <begin position="895"/>
        <end position="914"/>
    </location>
</feature>
<feature type="transmembrane region" description="Helical" evidence="7">
    <location>
        <begin position="372"/>
        <end position="396"/>
    </location>
</feature>
<accession>A0ABV2W3N9</accession>
<dbReference type="RefSeq" id="WP_359653519.1">
    <property type="nucleotide sequence ID" value="NZ_JBEXZP010000023.1"/>
</dbReference>
<keyword evidence="5 7" id="KW-1133">Transmembrane helix</keyword>
<feature type="transmembrane region" description="Helical" evidence="7">
    <location>
        <begin position="498"/>
        <end position="519"/>
    </location>
</feature>
<keyword evidence="4 7" id="KW-0812">Transmembrane</keyword>